<dbReference type="Proteomes" id="UP000613208">
    <property type="component" value="Unassembled WGS sequence"/>
</dbReference>
<keyword evidence="2" id="KW-1185">Reference proteome</keyword>
<comment type="caution">
    <text evidence="1">The sequence shown here is derived from an EMBL/GenBank/DDBJ whole genome shotgun (WGS) entry which is preliminary data.</text>
</comment>
<dbReference type="GO" id="GO:0003677">
    <property type="term" value="F:DNA binding"/>
    <property type="evidence" value="ECO:0007669"/>
    <property type="project" value="InterPro"/>
</dbReference>
<protein>
    <submittedName>
        <fullName evidence="1">Uncharacterized protein</fullName>
    </submittedName>
</protein>
<accession>A0A916VCD2</accession>
<name>A0A916VCD2_9FIRM</name>
<dbReference type="EMBL" id="BLYI01000030">
    <property type="protein sequence ID" value="GFO85059.1"/>
    <property type="molecule type" value="Genomic_DNA"/>
</dbReference>
<dbReference type="SUPFAM" id="SSF47413">
    <property type="entry name" value="lambda repressor-like DNA-binding domains"/>
    <property type="match status" value="1"/>
</dbReference>
<reference evidence="1" key="1">
    <citation type="submission" date="2020-06" db="EMBL/GenBank/DDBJ databases">
        <title>Characterization of fructooligosaccharide metabolism and fructooligosaccharide-degrading enzymes in human commensal butyrate producers.</title>
        <authorList>
            <person name="Tanno H."/>
            <person name="Fujii T."/>
            <person name="Hirano K."/>
            <person name="Maeno S."/>
            <person name="Tonozuka T."/>
            <person name="Sakamoto M."/>
            <person name="Ohkuma M."/>
            <person name="Tochio T."/>
            <person name="Endo A."/>
        </authorList>
    </citation>
    <scope>NUCLEOTIDE SEQUENCE</scope>
    <source>
        <strain evidence="1">JCM 17466</strain>
    </source>
</reference>
<dbReference type="CDD" id="cd00093">
    <property type="entry name" value="HTH_XRE"/>
    <property type="match status" value="1"/>
</dbReference>
<dbReference type="RefSeq" id="WP_201310770.1">
    <property type="nucleotide sequence ID" value="NZ_BLYI01000030.1"/>
</dbReference>
<dbReference type="InterPro" id="IPR010982">
    <property type="entry name" value="Lambda_DNA-bd_dom_sf"/>
</dbReference>
<organism evidence="1 2">
    <name type="scientific">Anaerostipes butyraticus</name>
    <dbReference type="NCBI Taxonomy" id="645466"/>
    <lineage>
        <taxon>Bacteria</taxon>
        <taxon>Bacillati</taxon>
        <taxon>Bacillota</taxon>
        <taxon>Clostridia</taxon>
        <taxon>Lachnospirales</taxon>
        <taxon>Lachnospiraceae</taxon>
        <taxon>Anaerostipes</taxon>
    </lineage>
</organism>
<proteinExistence type="predicted"/>
<gene>
    <name evidence="1" type="ORF">ANBU17_14060</name>
</gene>
<sequence length="102" mass="12115">MDDYKHLLQDFLRHQIQDYRHQNHLTQENMAEALHVSPRSYFDQEHGRYGFSAMSLVFFILLLSEEDLLEFFKDLRFVLEGSEPNALHCQYPATTFHAGRNP</sequence>
<dbReference type="AlphaFoldDB" id="A0A916VCD2"/>
<dbReference type="Gene3D" id="1.10.260.40">
    <property type="entry name" value="lambda repressor-like DNA-binding domains"/>
    <property type="match status" value="1"/>
</dbReference>
<evidence type="ECO:0000313" key="2">
    <source>
        <dbReference type="Proteomes" id="UP000613208"/>
    </source>
</evidence>
<dbReference type="InterPro" id="IPR001387">
    <property type="entry name" value="Cro/C1-type_HTH"/>
</dbReference>
<evidence type="ECO:0000313" key="1">
    <source>
        <dbReference type="EMBL" id="GFO85059.1"/>
    </source>
</evidence>